<dbReference type="EMBL" id="CP043959">
    <property type="protein sequence ID" value="QER87693.1"/>
    <property type="molecule type" value="Genomic_DNA"/>
</dbReference>
<sequence>MASPIVKELVLRAAQRHGVPGPVAQELLAESQPCLHLVPFHDLTPAQQQKARPAARTGGLPCLPDGVDWPDGRNPLVLTVDCAALPREALAIELPSDGTLLFFIAIEYQPESSVVLHVPAGVRTTQCSAAYELDGEPEQVKVYRPDVLYPVPGLTVSPDWRDSPATSAFLDVGGDREDILDDFEDAVRKAAAGGASHGVAVQLGGCSSPWQSPPDEGDLVLLAQIHGQSIDLNVYTQTLIVGTREDIAARRYEALEFEQQV</sequence>
<dbReference type="SUPFAM" id="SSF103032">
    <property type="entry name" value="Hypothetical protein YwqG"/>
    <property type="match status" value="1"/>
</dbReference>
<proteinExistence type="predicted"/>
<dbReference type="InterPro" id="IPR035948">
    <property type="entry name" value="YwqG-like_sf"/>
</dbReference>
<dbReference type="RefSeq" id="WP_150155411.1">
    <property type="nucleotide sequence ID" value="NZ_CP043959.1"/>
</dbReference>
<evidence type="ECO:0000313" key="1">
    <source>
        <dbReference type="EMBL" id="QER87693.1"/>
    </source>
</evidence>
<name>A0ABX5ZSP6_STRTE</name>
<organism evidence="1 2">
    <name type="scientific">Streptomyces tendae</name>
    <dbReference type="NCBI Taxonomy" id="1932"/>
    <lineage>
        <taxon>Bacteria</taxon>
        <taxon>Bacillati</taxon>
        <taxon>Actinomycetota</taxon>
        <taxon>Actinomycetes</taxon>
        <taxon>Kitasatosporales</taxon>
        <taxon>Streptomycetaceae</taxon>
        <taxon>Streptomyces</taxon>
    </lineage>
</organism>
<keyword evidence="2" id="KW-1185">Reference proteome</keyword>
<dbReference type="Gene3D" id="2.30.320.10">
    <property type="entry name" value="YwqG-like"/>
    <property type="match status" value="1"/>
</dbReference>
<dbReference type="Proteomes" id="UP000324308">
    <property type="component" value="Chromosome"/>
</dbReference>
<gene>
    <name evidence="1" type="ORF">F3L20_19185</name>
</gene>
<dbReference type="InterPro" id="IPR015315">
    <property type="entry name" value="DUF1963"/>
</dbReference>
<reference evidence="1 2" key="1">
    <citation type="submission" date="2019-09" db="EMBL/GenBank/DDBJ databases">
        <title>Draft genome sequence of the Ebosin-producing strain Streptomyces sp. 139.</title>
        <authorList>
            <person name="Ai L."/>
            <person name="Geng M."/>
            <person name="Ma M."/>
            <person name="Bai L."/>
        </authorList>
    </citation>
    <scope>NUCLEOTIDE SEQUENCE [LARGE SCALE GENOMIC DNA]</scope>
    <source>
        <strain evidence="1 2">139</strain>
    </source>
</reference>
<accession>A0ABX5ZSP6</accession>
<dbReference type="Pfam" id="PF09234">
    <property type="entry name" value="DUF1963"/>
    <property type="match status" value="1"/>
</dbReference>
<evidence type="ECO:0000313" key="2">
    <source>
        <dbReference type="Proteomes" id="UP000324308"/>
    </source>
</evidence>
<protein>
    <submittedName>
        <fullName evidence="1">DUF1963 domain-containing protein</fullName>
    </submittedName>
</protein>